<dbReference type="InterPro" id="IPR009057">
    <property type="entry name" value="Homeodomain-like_sf"/>
</dbReference>
<dbReference type="SUPFAM" id="SSF46689">
    <property type="entry name" value="Homeodomain-like"/>
    <property type="match status" value="2"/>
</dbReference>
<evidence type="ECO:0000259" key="10">
    <source>
        <dbReference type="PROSITE" id="PS50934"/>
    </source>
</evidence>
<evidence type="ECO:0000256" key="3">
    <source>
        <dbReference type="ARBA" id="ARBA00023015"/>
    </source>
</evidence>
<dbReference type="FunFam" id="3.40.50.1820:FF:000036">
    <property type="entry name" value="Alpha/beta-Hydrolases superfamily protein"/>
    <property type="match status" value="1"/>
</dbReference>
<evidence type="ECO:0000256" key="6">
    <source>
        <dbReference type="ARBA" id="ARBA00023242"/>
    </source>
</evidence>
<dbReference type="Gene3D" id="1.10.10.10">
    <property type="entry name" value="Winged helix-like DNA-binding domain superfamily/Winged helix DNA-binding domain"/>
    <property type="match status" value="1"/>
</dbReference>
<keyword evidence="6" id="KW-0539">Nucleus</keyword>
<dbReference type="InterPro" id="IPR001005">
    <property type="entry name" value="SANT/Myb"/>
</dbReference>
<evidence type="ECO:0000313" key="12">
    <source>
        <dbReference type="EMBL" id="CAD5321664.1"/>
    </source>
</evidence>
<reference evidence="12 13" key="1">
    <citation type="submission" date="2020-09" db="EMBL/GenBank/DDBJ databases">
        <authorList>
            <person name="Ashkenazy H."/>
        </authorList>
    </citation>
    <scope>NUCLEOTIDE SEQUENCE [LARGE SCALE GENOMIC DNA]</scope>
    <source>
        <strain evidence="13">cv. Cdm-0</strain>
    </source>
</reference>
<dbReference type="Gene3D" id="1.10.10.60">
    <property type="entry name" value="Homeodomain-like"/>
    <property type="match status" value="1"/>
</dbReference>
<dbReference type="InterPro" id="IPR022742">
    <property type="entry name" value="Hydrolase_4"/>
</dbReference>
<keyword evidence="7" id="KW-0175">Coiled coil</keyword>
<feature type="domain" description="SWIRM" evidence="10">
    <location>
        <begin position="13"/>
        <end position="110"/>
    </location>
</feature>
<dbReference type="InterPro" id="IPR007526">
    <property type="entry name" value="SWIRM"/>
</dbReference>
<keyword evidence="2" id="KW-0156">Chromatin regulator</keyword>
<dbReference type="PROSITE" id="PS50090">
    <property type="entry name" value="MYB_LIKE"/>
    <property type="match status" value="1"/>
</dbReference>
<keyword evidence="5" id="KW-0804">Transcription</keyword>
<evidence type="ECO:0000256" key="8">
    <source>
        <dbReference type="SAM" id="MobiDB-lite"/>
    </source>
</evidence>
<dbReference type="Proteomes" id="UP000516314">
    <property type="component" value="Chromosome 2"/>
</dbReference>
<evidence type="ECO:0000256" key="7">
    <source>
        <dbReference type="SAM" id="Coils"/>
    </source>
</evidence>
<evidence type="ECO:0000259" key="11">
    <source>
        <dbReference type="PROSITE" id="PS51293"/>
    </source>
</evidence>
<keyword evidence="1" id="KW-0217">Developmental protein</keyword>
<dbReference type="EMBL" id="LR881467">
    <property type="protein sequence ID" value="CAD5321664.1"/>
    <property type="molecule type" value="Genomic_DNA"/>
</dbReference>
<feature type="domain" description="Myb-like" evidence="9">
    <location>
        <begin position="210"/>
        <end position="244"/>
    </location>
</feature>
<dbReference type="SMART" id="SM00717">
    <property type="entry name" value="SANT"/>
    <property type="match status" value="1"/>
</dbReference>
<dbReference type="Gene3D" id="3.40.50.1820">
    <property type="entry name" value="alpha/beta hydrolase"/>
    <property type="match status" value="1"/>
</dbReference>
<name>A0A7G2EIV8_ARATH</name>
<accession>A0A7G2EIV8</accession>
<dbReference type="InterPro" id="IPR029058">
    <property type="entry name" value="AB_hydrolase_fold"/>
</dbReference>
<evidence type="ECO:0000313" key="13">
    <source>
        <dbReference type="Proteomes" id="UP000516314"/>
    </source>
</evidence>
<feature type="coiled-coil region" evidence="7">
    <location>
        <begin position="411"/>
        <end position="467"/>
    </location>
</feature>
<dbReference type="Pfam" id="PF12146">
    <property type="entry name" value="Hydrolase_4"/>
    <property type="match status" value="1"/>
</dbReference>
<evidence type="ECO:0000256" key="1">
    <source>
        <dbReference type="ARBA" id="ARBA00022473"/>
    </source>
</evidence>
<dbReference type="FunFam" id="1.10.10.10:FF:000020">
    <property type="entry name" value="SWI/SNF complex subunit SMARCC2 isoform c"/>
    <property type="match status" value="1"/>
</dbReference>
<feature type="region of interest" description="Disordered" evidence="8">
    <location>
        <begin position="273"/>
        <end position="307"/>
    </location>
</feature>
<dbReference type="InterPro" id="IPR017884">
    <property type="entry name" value="SANT_dom"/>
</dbReference>
<dbReference type="PROSITE" id="PS51293">
    <property type="entry name" value="SANT"/>
    <property type="match status" value="1"/>
</dbReference>
<dbReference type="Pfam" id="PF00249">
    <property type="entry name" value="Myb_DNA-binding"/>
    <property type="match status" value="1"/>
</dbReference>
<dbReference type="GO" id="GO:0005634">
    <property type="term" value="C:nucleus"/>
    <property type="evidence" value="ECO:0007669"/>
    <property type="project" value="UniProtKB-ARBA"/>
</dbReference>
<dbReference type="InterPro" id="IPR036388">
    <property type="entry name" value="WH-like_DNA-bd_sf"/>
</dbReference>
<sequence length="813" mass="91255">MEATDPSAEIELYTIPAQSSWFLWDDIHEIERREFAEFFTESSITRTPKVYKEYRDFIINKFREDTCRRLTFTSVRKFLVGDVNLLQKVFLFLEKWGLINFSSSLKKNDHLLSVDNAKIEQGTPAGIRVTATPNSLRPITAPPLVEERVETGIKVPPLTSYSDVFSDLKKPDHVLGIVNICEKCFKNGNYGENNTADDFKLIGNSAAAVWTEEEILLLLESVLKHGDDWELISQSVSTKSRLDCISKLIELPFGEFLMGSASGRLNPSILTEDENTEQVQTDGQEHEETETREEKEDRVNEDEPPAKRKRVALISEGDSSLMKQVAAMASKVGPSVATAAAKAALAALCDEASCPKEIFDTDDYSNFTVDRANGEKDTDMEEQQEEKDGPQGLPVALRIRASVATALGAAAAQAKILADQEEREMEQLAATVIEQQLKKLQSKLKFLDDLESIMDEEEKVIEGVKETIIQEREYVRNSRGVELFACRWIPSSSSSPKALVFLCHGYGMECSDSMKECGIRLASAGYAVFGMDYEGHGRSMGSRCYIKKFANVVNDCYDYYTSICAQEEYMDKGRFLYGESMGGAVTLLLHKKDPLFWNGAILVAPMCKISEKVKPHPIVINLLTRVEEIIPKWKIVPTKDVIDAAFKDLVKREEVRNNKLIYQDKPRLKTALEMLRTSMNLEDTLHEITMPFFVLHGEADTVTDPEVSKALYEKASTRDKTLKLYPGMWHALTSGEPDCNVDLVFADIINWLDLRTADPASLTVTPIRVGNTTSVQRVTTVNGVSNGHRRPKRPFFNLLCGLNRGRLVPRSTV</sequence>
<evidence type="ECO:0000256" key="4">
    <source>
        <dbReference type="ARBA" id="ARBA00023159"/>
    </source>
</evidence>
<dbReference type="Pfam" id="PF04433">
    <property type="entry name" value="SWIRM"/>
    <property type="match status" value="1"/>
</dbReference>
<dbReference type="AlphaFoldDB" id="A0A7G2EIV8"/>
<keyword evidence="4" id="KW-0010">Activator</keyword>
<evidence type="ECO:0000259" key="9">
    <source>
        <dbReference type="PROSITE" id="PS50090"/>
    </source>
</evidence>
<keyword evidence="3" id="KW-0805">Transcription regulation</keyword>
<gene>
    <name evidence="12" type="ORF">AT9943_LOCUS9717</name>
</gene>
<dbReference type="PROSITE" id="PS50934">
    <property type="entry name" value="SWIRM"/>
    <property type="match status" value="1"/>
</dbReference>
<proteinExistence type="predicted"/>
<organism evidence="12 13">
    <name type="scientific">Arabidopsis thaliana</name>
    <name type="common">Mouse-ear cress</name>
    <dbReference type="NCBI Taxonomy" id="3702"/>
    <lineage>
        <taxon>Eukaryota</taxon>
        <taxon>Viridiplantae</taxon>
        <taxon>Streptophyta</taxon>
        <taxon>Embryophyta</taxon>
        <taxon>Tracheophyta</taxon>
        <taxon>Spermatophyta</taxon>
        <taxon>Magnoliopsida</taxon>
        <taxon>eudicotyledons</taxon>
        <taxon>Gunneridae</taxon>
        <taxon>Pentapetalae</taxon>
        <taxon>rosids</taxon>
        <taxon>malvids</taxon>
        <taxon>Brassicales</taxon>
        <taxon>Brassicaceae</taxon>
        <taxon>Camelineae</taxon>
        <taxon>Arabidopsis</taxon>
    </lineage>
</organism>
<dbReference type="Pfam" id="PF16495">
    <property type="entry name" value="SWIRM-assoc_1"/>
    <property type="match status" value="1"/>
</dbReference>
<dbReference type="InterPro" id="IPR032451">
    <property type="entry name" value="SMARCC_C"/>
</dbReference>
<dbReference type="GO" id="GO:0006325">
    <property type="term" value="P:chromatin organization"/>
    <property type="evidence" value="ECO:0007669"/>
    <property type="project" value="UniProtKB-KW"/>
</dbReference>
<dbReference type="SUPFAM" id="SSF53474">
    <property type="entry name" value="alpha/beta-Hydrolases"/>
    <property type="match status" value="1"/>
</dbReference>
<feature type="domain" description="SANT" evidence="11">
    <location>
        <begin position="205"/>
        <end position="256"/>
    </location>
</feature>
<evidence type="ECO:0000256" key="5">
    <source>
        <dbReference type="ARBA" id="ARBA00023163"/>
    </source>
</evidence>
<evidence type="ECO:0000256" key="2">
    <source>
        <dbReference type="ARBA" id="ARBA00022853"/>
    </source>
</evidence>
<dbReference type="PANTHER" id="PTHR11614">
    <property type="entry name" value="PHOSPHOLIPASE-RELATED"/>
    <property type="match status" value="1"/>
</dbReference>
<dbReference type="InterPro" id="IPR051044">
    <property type="entry name" value="MAG_DAG_Lipase"/>
</dbReference>
<protein>
    <submittedName>
        <fullName evidence="12">(thale cress) hypothetical protein</fullName>
    </submittedName>
</protein>